<name>N6VUC6_9EURY</name>
<dbReference type="PANTHER" id="PTHR43080:SF29">
    <property type="entry name" value="OS02G0818000 PROTEIN"/>
    <property type="match status" value="1"/>
</dbReference>
<dbReference type="STRING" id="1069083.GCA_000371805_01153"/>
<dbReference type="AlphaFoldDB" id="N6VUC6"/>
<dbReference type="PANTHER" id="PTHR43080">
    <property type="entry name" value="CBS DOMAIN-CONTAINING PROTEIN CBSX3, MITOCHONDRIAL"/>
    <property type="match status" value="1"/>
</dbReference>
<protein>
    <submittedName>
        <fullName evidence="5">Putative signal transduction protein</fullName>
    </submittedName>
</protein>
<keyword evidence="3" id="KW-0472">Membrane</keyword>
<evidence type="ECO:0000313" key="6">
    <source>
        <dbReference type="Proteomes" id="UP000053695"/>
    </source>
</evidence>
<feature type="domain" description="CBS" evidence="4">
    <location>
        <begin position="67"/>
        <end position="127"/>
    </location>
</feature>
<dbReference type="Pfam" id="PF00571">
    <property type="entry name" value="CBS"/>
    <property type="match status" value="2"/>
</dbReference>
<dbReference type="SUPFAM" id="SSF54631">
    <property type="entry name" value="CBS-domain pair"/>
    <property type="match status" value="1"/>
</dbReference>
<dbReference type="PATRIC" id="fig|1069083.5.peg.14"/>
<keyword evidence="3" id="KW-0812">Transmembrane</keyword>
<dbReference type="Gene3D" id="3.90.1280.20">
    <property type="match status" value="1"/>
</dbReference>
<dbReference type="EMBL" id="APMM01000001">
    <property type="protein sequence ID" value="ENN96801.1"/>
    <property type="molecule type" value="Genomic_DNA"/>
</dbReference>
<dbReference type="Proteomes" id="UP000053695">
    <property type="component" value="Unassembled WGS sequence"/>
</dbReference>
<keyword evidence="1 2" id="KW-0129">CBS domain</keyword>
<dbReference type="InterPro" id="IPR051257">
    <property type="entry name" value="Diverse_CBS-Domain"/>
</dbReference>
<evidence type="ECO:0000256" key="3">
    <source>
        <dbReference type="SAM" id="Phobius"/>
    </source>
</evidence>
<reference evidence="5 6" key="1">
    <citation type="journal article" date="2013" name="Genome Announc.">
        <title>Draft Genome Sequence of a Highly Flagellated, Fast-Swimming Archaeon, Methanocaldococcus villosus Strain KIN24-T80 (DSM 22612).</title>
        <authorList>
            <person name="Thennarasu S."/>
            <person name="Polireddy D."/>
            <person name="Antony A."/>
            <person name="Yada M.R."/>
            <person name="Algarawi S."/>
            <person name="Sivakumar N."/>
        </authorList>
    </citation>
    <scope>NUCLEOTIDE SEQUENCE [LARGE SCALE GENOMIC DNA]</scope>
    <source>
        <strain evidence="5 6">KIN24-T80</strain>
    </source>
</reference>
<sequence>MKVKQLMSKDFVKIYEDYPIEKVIKLLKEHKKFSAPVLDEEDRLLGWITTIDLLGVTEFKKSIKEIMLPKEEVIIAYEDEEAREVVLKFVKYKVVSIPVLSRDDRVVGIVRNCDIVKTLAKLYEIPVYNIFKKLHEHLDIDWNELMEAAAIVTKKMSGEDITPEDYEKRIKNTTFGKAIWACGGLENFFVGLIEIGMVALARRLAKKRR</sequence>
<accession>N6VUC6</accession>
<dbReference type="PIRSF" id="PIRSF006591">
    <property type="entry name" value="UCP006591_CBS_MJ1004"/>
    <property type="match status" value="1"/>
</dbReference>
<keyword evidence="6" id="KW-1185">Reference proteome</keyword>
<dbReference type="InterPro" id="IPR000644">
    <property type="entry name" value="CBS_dom"/>
</dbReference>
<evidence type="ECO:0000313" key="5">
    <source>
        <dbReference type="EMBL" id="ENN96801.1"/>
    </source>
</evidence>
<dbReference type="InterPro" id="IPR016486">
    <property type="entry name" value="UCP006591_CBS"/>
</dbReference>
<evidence type="ECO:0000256" key="2">
    <source>
        <dbReference type="PROSITE-ProRule" id="PRU00703"/>
    </source>
</evidence>
<dbReference type="InterPro" id="IPR046342">
    <property type="entry name" value="CBS_dom_sf"/>
</dbReference>
<dbReference type="OrthoDB" id="43333at2157"/>
<dbReference type="PROSITE" id="PS51371">
    <property type="entry name" value="CBS"/>
    <property type="match status" value="2"/>
</dbReference>
<feature type="transmembrane region" description="Helical" evidence="3">
    <location>
        <begin position="178"/>
        <end position="201"/>
    </location>
</feature>
<organism evidence="5 6">
    <name type="scientific">Methanocaldococcus villosus KIN24-T80</name>
    <dbReference type="NCBI Taxonomy" id="1069083"/>
    <lineage>
        <taxon>Archaea</taxon>
        <taxon>Methanobacteriati</taxon>
        <taxon>Methanobacteriota</taxon>
        <taxon>Methanomada group</taxon>
        <taxon>Methanococci</taxon>
        <taxon>Methanococcales</taxon>
        <taxon>Methanocaldococcaceae</taxon>
        <taxon>Methanocaldococcus</taxon>
    </lineage>
</organism>
<evidence type="ECO:0000259" key="4">
    <source>
        <dbReference type="PROSITE" id="PS51371"/>
    </source>
</evidence>
<dbReference type="SMART" id="SM00116">
    <property type="entry name" value="CBS"/>
    <property type="match status" value="2"/>
</dbReference>
<keyword evidence="3" id="KW-1133">Transmembrane helix</keyword>
<dbReference type="RefSeq" id="WP_004589707.1">
    <property type="nucleotide sequence ID" value="NZ_APMM01000001.1"/>
</dbReference>
<comment type="caution">
    <text evidence="5">The sequence shown here is derived from an EMBL/GenBank/DDBJ whole genome shotgun (WGS) entry which is preliminary data.</text>
</comment>
<proteinExistence type="predicted"/>
<feature type="domain" description="CBS" evidence="4">
    <location>
        <begin position="7"/>
        <end position="65"/>
    </location>
</feature>
<dbReference type="Gene3D" id="3.10.580.10">
    <property type="entry name" value="CBS-domain"/>
    <property type="match status" value="1"/>
</dbReference>
<evidence type="ECO:0000256" key="1">
    <source>
        <dbReference type="ARBA" id="ARBA00023122"/>
    </source>
</evidence>
<gene>
    <name evidence="5" type="ORF">J422_00070</name>
</gene>